<sequence length="297" mass="32611">MADSILPTIPKEMRTRETGETGRGFRQQALAVSTDSEHRFELALQLVELKITYQLAVEAESEQKWKQLAELATTKCQFGLAQDCLHNDQDYGGLLLLATASGNASMVGKLAEGAERDGKTNVAFLTYFLQGKLDKCLELLVKTSRLPEAEHTCPAMCLDYSNLFSGLEEAFLAEDNLKETHVRLRSAAEYPLITPNEDRNVLEESAGYVPKVVQAEPEVVPPGPEPGPADPLAAPLEGKGVEEAAHAAVEVEAASMDLLDLNDKWNDEEGLDDLDLDNFDLDEDTTDLNLDDDFLDD</sequence>
<feature type="compositionally biased region" description="Basic and acidic residues" evidence="13">
    <location>
        <begin position="11"/>
        <end position="20"/>
    </location>
</feature>
<evidence type="ECO:0000256" key="4">
    <source>
        <dbReference type="ARBA" id="ARBA00022448"/>
    </source>
</evidence>
<keyword evidence="6" id="KW-0853">WD repeat</keyword>
<keyword evidence="9" id="KW-0653">Protein transport</keyword>
<keyword evidence="12" id="KW-0968">Cytoplasmic vesicle</keyword>
<keyword evidence="16" id="KW-1185">Reference proteome</keyword>
<dbReference type="AlphaFoldDB" id="A0AAN8KP74"/>
<feature type="region of interest" description="Disordered" evidence="13">
    <location>
        <begin position="266"/>
        <end position="297"/>
    </location>
</feature>
<keyword evidence="10" id="KW-0333">Golgi apparatus</keyword>
<evidence type="ECO:0000256" key="7">
    <source>
        <dbReference type="ARBA" id="ARBA00022737"/>
    </source>
</evidence>
<evidence type="ECO:0000256" key="10">
    <source>
        <dbReference type="ARBA" id="ARBA00023034"/>
    </source>
</evidence>
<evidence type="ECO:0000256" key="12">
    <source>
        <dbReference type="ARBA" id="ARBA00023329"/>
    </source>
</evidence>
<keyword evidence="5" id="KW-0963">Cytoplasm</keyword>
<feature type="domain" description="COPA/B TPR" evidence="14">
    <location>
        <begin position="2"/>
        <end position="150"/>
    </location>
</feature>
<dbReference type="InterPro" id="IPR056176">
    <property type="entry name" value="TPR_COPA_B"/>
</dbReference>
<evidence type="ECO:0000256" key="6">
    <source>
        <dbReference type="ARBA" id="ARBA00022574"/>
    </source>
</evidence>
<keyword evidence="4" id="KW-0813">Transport</keyword>
<dbReference type="Pfam" id="PF23953">
    <property type="entry name" value="TPR_COPA_B"/>
    <property type="match status" value="1"/>
</dbReference>
<evidence type="ECO:0000256" key="3">
    <source>
        <dbReference type="ARBA" id="ARBA00010844"/>
    </source>
</evidence>
<evidence type="ECO:0000256" key="1">
    <source>
        <dbReference type="ARBA" id="ARBA00004255"/>
    </source>
</evidence>
<dbReference type="Proteomes" id="UP001356427">
    <property type="component" value="Unassembled WGS sequence"/>
</dbReference>
<keyword evidence="8" id="KW-0931">ER-Golgi transport</keyword>
<proteinExistence type="inferred from homology"/>
<comment type="subcellular location">
    <subcellularLocation>
        <location evidence="2">Cytoplasmic vesicle</location>
        <location evidence="2">COPI-coated vesicle membrane</location>
        <topology evidence="2">Peripheral membrane protein</topology>
        <orientation evidence="2">Cytoplasmic side</orientation>
    </subcellularLocation>
    <subcellularLocation>
        <location evidence="1">Golgi apparatus membrane</location>
        <topology evidence="1">Peripheral membrane protein</topology>
        <orientation evidence="1">Cytoplasmic side</orientation>
    </subcellularLocation>
</comment>
<evidence type="ECO:0000256" key="9">
    <source>
        <dbReference type="ARBA" id="ARBA00022927"/>
    </source>
</evidence>
<accession>A0AAN8KP74</accession>
<reference evidence="15 16" key="1">
    <citation type="submission" date="2021-04" db="EMBL/GenBank/DDBJ databases">
        <authorList>
            <person name="De Guttry C."/>
            <person name="Zahm M."/>
            <person name="Klopp C."/>
            <person name="Cabau C."/>
            <person name="Louis A."/>
            <person name="Berthelot C."/>
            <person name="Parey E."/>
            <person name="Roest Crollius H."/>
            <person name="Montfort J."/>
            <person name="Robinson-Rechavi M."/>
            <person name="Bucao C."/>
            <person name="Bouchez O."/>
            <person name="Gislard M."/>
            <person name="Lluch J."/>
            <person name="Milhes M."/>
            <person name="Lampietro C."/>
            <person name="Lopez Roques C."/>
            <person name="Donnadieu C."/>
            <person name="Braasch I."/>
            <person name="Desvignes T."/>
            <person name="Postlethwait J."/>
            <person name="Bobe J."/>
            <person name="Wedekind C."/>
            <person name="Guiguen Y."/>
        </authorList>
    </citation>
    <scope>NUCLEOTIDE SEQUENCE [LARGE SCALE GENOMIC DNA]</scope>
    <source>
        <strain evidence="15">Cs_M1</strain>
        <tissue evidence="15">Blood</tissue>
    </source>
</reference>
<dbReference type="GO" id="GO:0015031">
    <property type="term" value="P:protein transport"/>
    <property type="evidence" value="ECO:0007669"/>
    <property type="project" value="UniProtKB-KW"/>
</dbReference>
<comment type="caution">
    <text evidence="15">The sequence shown here is derived from an EMBL/GenBank/DDBJ whole genome shotgun (WGS) entry which is preliminary data.</text>
</comment>
<keyword evidence="7" id="KW-0677">Repeat</keyword>
<dbReference type="GO" id="GO:0000139">
    <property type="term" value="C:Golgi membrane"/>
    <property type="evidence" value="ECO:0007669"/>
    <property type="project" value="UniProtKB-SubCell"/>
</dbReference>
<evidence type="ECO:0000256" key="11">
    <source>
        <dbReference type="ARBA" id="ARBA00023136"/>
    </source>
</evidence>
<name>A0AAN8KP74_9TELE</name>
<feature type="region of interest" description="Disordered" evidence="13">
    <location>
        <begin position="1"/>
        <end position="23"/>
    </location>
</feature>
<dbReference type="GO" id="GO:0030663">
    <property type="term" value="C:COPI-coated vesicle membrane"/>
    <property type="evidence" value="ECO:0007669"/>
    <property type="project" value="UniProtKB-SubCell"/>
</dbReference>
<dbReference type="FunFam" id="1.25.40.470:FF:000001">
    <property type="entry name" value="Coatomer subunit beta"/>
    <property type="match status" value="1"/>
</dbReference>
<evidence type="ECO:0000313" key="16">
    <source>
        <dbReference type="Proteomes" id="UP001356427"/>
    </source>
</evidence>
<dbReference type="Gene3D" id="1.25.40.470">
    <property type="match status" value="1"/>
</dbReference>
<protein>
    <recommendedName>
        <fullName evidence="14">COPA/B TPR domain-containing protein</fullName>
    </recommendedName>
</protein>
<gene>
    <name evidence="15" type="ORF">J4Q44_G00338450</name>
</gene>
<evidence type="ECO:0000313" key="15">
    <source>
        <dbReference type="EMBL" id="KAK6296132.1"/>
    </source>
</evidence>
<evidence type="ECO:0000256" key="5">
    <source>
        <dbReference type="ARBA" id="ARBA00022490"/>
    </source>
</evidence>
<feature type="compositionally biased region" description="Acidic residues" evidence="13">
    <location>
        <begin position="268"/>
        <end position="297"/>
    </location>
</feature>
<evidence type="ECO:0000256" key="13">
    <source>
        <dbReference type="SAM" id="MobiDB-lite"/>
    </source>
</evidence>
<comment type="similarity">
    <text evidence="3">Belongs to the WD repeat COPB2 family.</text>
</comment>
<dbReference type="GO" id="GO:0016192">
    <property type="term" value="P:vesicle-mediated transport"/>
    <property type="evidence" value="ECO:0007669"/>
    <property type="project" value="UniProtKB-KW"/>
</dbReference>
<dbReference type="EMBL" id="JAGTTL010000033">
    <property type="protein sequence ID" value="KAK6296132.1"/>
    <property type="molecule type" value="Genomic_DNA"/>
</dbReference>
<evidence type="ECO:0000259" key="14">
    <source>
        <dbReference type="Pfam" id="PF23953"/>
    </source>
</evidence>
<organism evidence="15 16">
    <name type="scientific">Coregonus suidteri</name>
    <dbReference type="NCBI Taxonomy" id="861788"/>
    <lineage>
        <taxon>Eukaryota</taxon>
        <taxon>Metazoa</taxon>
        <taxon>Chordata</taxon>
        <taxon>Craniata</taxon>
        <taxon>Vertebrata</taxon>
        <taxon>Euteleostomi</taxon>
        <taxon>Actinopterygii</taxon>
        <taxon>Neopterygii</taxon>
        <taxon>Teleostei</taxon>
        <taxon>Protacanthopterygii</taxon>
        <taxon>Salmoniformes</taxon>
        <taxon>Salmonidae</taxon>
        <taxon>Coregoninae</taxon>
        <taxon>Coregonus</taxon>
    </lineage>
</organism>
<keyword evidence="11" id="KW-0472">Membrane</keyword>
<evidence type="ECO:0000256" key="8">
    <source>
        <dbReference type="ARBA" id="ARBA00022892"/>
    </source>
</evidence>
<evidence type="ECO:0000256" key="2">
    <source>
        <dbReference type="ARBA" id="ARBA00004347"/>
    </source>
</evidence>